<organism evidence="2 3">
    <name type="scientific">Comamonas terrae</name>
    <dbReference type="NCBI Taxonomy" id="673548"/>
    <lineage>
        <taxon>Bacteria</taxon>
        <taxon>Pseudomonadati</taxon>
        <taxon>Pseudomonadota</taxon>
        <taxon>Betaproteobacteria</taxon>
        <taxon>Burkholderiales</taxon>
        <taxon>Comamonadaceae</taxon>
        <taxon>Comamonas</taxon>
    </lineage>
</organism>
<dbReference type="RefSeq" id="WP_083526680.1">
    <property type="nucleotide sequence ID" value="NZ_BCNT01000009.1"/>
</dbReference>
<evidence type="ECO:0000313" key="2">
    <source>
        <dbReference type="EMBL" id="MFD2756000.1"/>
    </source>
</evidence>
<keyword evidence="1" id="KW-0732">Signal</keyword>
<reference evidence="3" key="1">
    <citation type="journal article" date="2019" name="Int. J. Syst. Evol. Microbiol.">
        <title>The Global Catalogue of Microorganisms (GCM) 10K type strain sequencing project: providing services to taxonomists for standard genome sequencing and annotation.</title>
        <authorList>
            <consortium name="The Broad Institute Genomics Platform"/>
            <consortium name="The Broad Institute Genome Sequencing Center for Infectious Disease"/>
            <person name="Wu L."/>
            <person name="Ma J."/>
        </authorList>
    </citation>
    <scope>NUCLEOTIDE SEQUENCE [LARGE SCALE GENOMIC DNA]</scope>
    <source>
        <strain evidence="3">TISTR 1906</strain>
    </source>
</reference>
<keyword evidence="3" id="KW-1185">Reference proteome</keyword>
<accession>A0ABW5URC6</accession>
<dbReference type="Proteomes" id="UP001597463">
    <property type="component" value="Unassembled WGS sequence"/>
</dbReference>
<evidence type="ECO:0008006" key="4">
    <source>
        <dbReference type="Google" id="ProtNLM"/>
    </source>
</evidence>
<evidence type="ECO:0000313" key="3">
    <source>
        <dbReference type="Proteomes" id="UP001597463"/>
    </source>
</evidence>
<dbReference type="EMBL" id="JBHUMV010000009">
    <property type="protein sequence ID" value="MFD2756000.1"/>
    <property type="molecule type" value="Genomic_DNA"/>
</dbReference>
<evidence type="ECO:0000256" key="1">
    <source>
        <dbReference type="SAM" id="SignalP"/>
    </source>
</evidence>
<feature type="signal peptide" evidence="1">
    <location>
        <begin position="1"/>
        <end position="24"/>
    </location>
</feature>
<sequence length="136" mass="13506">MRRFLALFMVLLLAARGLLGDAMAMGLATPHDAPPAIAQATDMPTGHGMHAGGHALHEDAQTAQAAEHCNADADSGPGCAGHLGHSCSACGICHSALAHPALPGLPGLGPEAGLNATADTRFASAAPARATKPPIP</sequence>
<name>A0ABW5URC6_9BURK</name>
<proteinExistence type="predicted"/>
<gene>
    <name evidence="2" type="ORF">ACFSW6_18175</name>
</gene>
<protein>
    <recommendedName>
        <fullName evidence="4">CopL family metal-binding regulatory protein</fullName>
    </recommendedName>
</protein>
<feature type="chain" id="PRO_5046715925" description="CopL family metal-binding regulatory protein" evidence="1">
    <location>
        <begin position="25"/>
        <end position="136"/>
    </location>
</feature>
<comment type="caution">
    <text evidence="2">The sequence shown here is derived from an EMBL/GenBank/DDBJ whole genome shotgun (WGS) entry which is preliminary data.</text>
</comment>